<sequence>MAQFERPNSIAEIFLNDDTKSIASRTGSKAGHRTRCALPCRRQFFTASVALLPLPLPDENATAAAAAAAVRCRRCPYYSYPLGGLGRTLTETRRIGDEKVEDASWT</sequence>
<evidence type="ECO:0000313" key="2">
    <source>
        <dbReference type="EnsemblPlants" id="Pp3c9_19048V3.1"/>
    </source>
</evidence>
<proteinExistence type="predicted"/>
<protein>
    <submittedName>
        <fullName evidence="1 2">Uncharacterized protein</fullName>
    </submittedName>
</protein>
<dbReference type="Gramene" id="Pp3c9_19048V3.1">
    <property type="protein sequence ID" value="Pp3c9_19048V3.1"/>
    <property type="gene ID" value="Pp3c9_19048"/>
</dbReference>
<organism evidence="1">
    <name type="scientific">Physcomitrium patens</name>
    <name type="common">Spreading-leaved earth moss</name>
    <name type="synonym">Physcomitrella patens</name>
    <dbReference type="NCBI Taxonomy" id="3218"/>
    <lineage>
        <taxon>Eukaryota</taxon>
        <taxon>Viridiplantae</taxon>
        <taxon>Streptophyta</taxon>
        <taxon>Embryophyta</taxon>
        <taxon>Bryophyta</taxon>
        <taxon>Bryophytina</taxon>
        <taxon>Bryopsida</taxon>
        <taxon>Funariidae</taxon>
        <taxon>Funariales</taxon>
        <taxon>Funariaceae</taxon>
        <taxon>Physcomitrium</taxon>
    </lineage>
</organism>
<keyword evidence="3" id="KW-1185">Reference proteome</keyword>
<reference evidence="1 3" key="1">
    <citation type="journal article" date="2008" name="Science">
        <title>The Physcomitrella genome reveals evolutionary insights into the conquest of land by plants.</title>
        <authorList>
            <person name="Rensing S."/>
            <person name="Lang D."/>
            <person name="Zimmer A."/>
            <person name="Terry A."/>
            <person name="Salamov A."/>
            <person name="Shapiro H."/>
            <person name="Nishiyama T."/>
            <person name="Perroud P.-F."/>
            <person name="Lindquist E."/>
            <person name="Kamisugi Y."/>
            <person name="Tanahashi T."/>
            <person name="Sakakibara K."/>
            <person name="Fujita T."/>
            <person name="Oishi K."/>
            <person name="Shin-I T."/>
            <person name="Kuroki Y."/>
            <person name="Toyoda A."/>
            <person name="Suzuki Y."/>
            <person name="Hashimoto A."/>
            <person name="Yamaguchi K."/>
            <person name="Sugano A."/>
            <person name="Kohara Y."/>
            <person name="Fujiyama A."/>
            <person name="Anterola A."/>
            <person name="Aoki S."/>
            <person name="Ashton N."/>
            <person name="Barbazuk W.B."/>
            <person name="Barker E."/>
            <person name="Bennetzen J."/>
            <person name="Bezanilla M."/>
            <person name="Blankenship R."/>
            <person name="Cho S.H."/>
            <person name="Dutcher S."/>
            <person name="Estelle M."/>
            <person name="Fawcett J.A."/>
            <person name="Gundlach H."/>
            <person name="Hanada K."/>
            <person name="Heyl A."/>
            <person name="Hicks K.A."/>
            <person name="Hugh J."/>
            <person name="Lohr M."/>
            <person name="Mayer K."/>
            <person name="Melkozernov A."/>
            <person name="Murata T."/>
            <person name="Nelson D."/>
            <person name="Pils B."/>
            <person name="Prigge M."/>
            <person name="Reiss B."/>
            <person name="Renner T."/>
            <person name="Rombauts S."/>
            <person name="Rushton P."/>
            <person name="Sanderfoot A."/>
            <person name="Schween G."/>
            <person name="Shiu S.-H."/>
            <person name="Stueber K."/>
            <person name="Theodoulou F.L."/>
            <person name="Tu H."/>
            <person name="Van de Peer Y."/>
            <person name="Verrier P.J."/>
            <person name="Waters E."/>
            <person name="Wood A."/>
            <person name="Yang L."/>
            <person name="Cove D."/>
            <person name="Cuming A."/>
            <person name="Hasebe M."/>
            <person name="Lucas S."/>
            <person name="Mishler D.B."/>
            <person name="Reski R."/>
            <person name="Grigoriev I."/>
            <person name="Quatrano R.S."/>
            <person name="Boore J.L."/>
        </authorList>
    </citation>
    <scope>NUCLEOTIDE SEQUENCE [LARGE SCALE GENOMIC DNA]</scope>
    <source>
        <strain evidence="2 3">cv. Gransden 2004</strain>
    </source>
</reference>
<dbReference type="EnsemblPlants" id="Pp3c9_19048V3.1">
    <property type="protein sequence ID" value="Pp3c9_19048V3.1"/>
    <property type="gene ID" value="Pp3c9_19048"/>
</dbReference>
<name>A0A2K1K3T2_PHYPA</name>
<gene>
    <name evidence="1" type="ORF">PHYPA_012905</name>
</gene>
<dbReference type="Proteomes" id="UP000006727">
    <property type="component" value="Chromosome 9"/>
</dbReference>
<accession>A0A2K1K3T2</accession>
<dbReference type="AlphaFoldDB" id="A0A2K1K3T2"/>
<evidence type="ECO:0000313" key="3">
    <source>
        <dbReference type="Proteomes" id="UP000006727"/>
    </source>
</evidence>
<dbReference type="InParanoid" id="A0A2K1K3T2"/>
<reference evidence="2" key="3">
    <citation type="submission" date="2020-12" db="UniProtKB">
        <authorList>
            <consortium name="EnsemblPlants"/>
        </authorList>
    </citation>
    <scope>IDENTIFICATION</scope>
</reference>
<reference evidence="1 3" key="2">
    <citation type="journal article" date="2018" name="Plant J.">
        <title>The Physcomitrella patens chromosome-scale assembly reveals moss genome structure and evolution.</title>
        <authorList>
            <person name="Lang D."/>
            <person name="Ullrich K.K."/>
            <person name="Murat F."/>
            <person name="Fuchs J."/>
            <person name="Jenkins J."/>
            <person name="Haas F.B."/>
            <person name="Piednoel M."/>
            <person name="Gundlach H."/>
            <person name="Van Bel M."/>
            <person name="Meyberg R."/>
            <person name="Vives C."/>
            <person name="Morata J."/>
            <person name="Symeonidi A."/>
            <person name="Hiss M."/>
            <person name="Muchero W."/>
            <person name="Kamisugi Y."/>
            <person name="Saleh O."/>
            <person name="Blanc G."/>
            <person name="Decker E.L."/>
            <person name="van Gessel N."/>
            <person name="Grimwood J."/>
            <person name="Hayes R.D."/>
            <person name="Graham S.W."/>
            <person name="Gunter L.E."/>
            <person name="McDaniel S.F."/>
            <person name="Hoernstein S.N.W."/>
            <person name="Larsson A."/>
            <person name="Li F.W."/>
            <person name="Perroud P.F."/>
            <person name="Phillips J."/>
            <person name="Ranjan P."/>
            <person name="Rokshar D.S."/>
            <person name="Rothfels C.J."/>
            <person name="Schneider L."/>
            <person name="Shu S."/>
            <person name="Stevenson D.W."/>
            <person name="Thummler F."/>
            <person name="Tillich M."/>
            <person name="Villarreal Aguilar J.C."/>
            <person name="Widiez T."/>
            <person name="Wong G.K."/>
            <person name="Wymore A."/>
            <person name="Zhang Y."/>
            <person name="Zimmer A.D."/>
            <person name="Quatrano R.S."/>
            <person name="Mayer K.F.X."/>
            <person name="Goodstein D."/>
            <person name="Casacuberta J.M."/>
            <person name="Vandepoele K."/>
            <person name="Reski R."/>
            <person name="Cuming A.C."/>
            <person name="Tuskan G.A."/>
            <person name="Maumus F."/>
            <person name="Salse J."/>
            <person name="Schmutz J."/>
            <person name="Rensing S.A."/>
        </authorList>
    </citation>
    <scope>NUCLEOTIDE SEQUENCE [LARGE SCALE GENOMIC DNA]</scope>
    <source>
        <strain evidence="2 3">cv. Gransden 2004</strain>
    </source>
</reference>
<evidence type="ECO:0000313" key="1">
    <source>
        <dbReference type="EMBL" id="PNR48429.1"/>
    </source>
</evidence>
<dbReference type="EMBL" id="ABEU02000009">
    <property type="protein sequence ID" value="PNR48429.1"/>
    <property type="molecule type" value="Genomic_DNA"/>
</dbReference>